<evidence type="ECO:0000256" key="3">
    <source>
        <dbReference type="ARBA" id="ARBA00022670"/>
    </source>
</evidence>
<dbReference type="SUPFAM" id="SSF53474">
    <property type="entry name" value="alpha/beta-Hydrolases"/>
    <property type="match status" value="1"/>
</dbReference>
<sequence length="616" mass="68173">MQADAPAECRQGSNRAVPNALVNPGQSRVRRTIVQSPCLSQHGSYLTSILAWTRAVAAVSGGSRTFDKRLVDTSLFNAPGNSPNLQRRQNANTSAFAIDGSKIPGVDFTLDESYAGLLPISSDADEKSKLYFWYFPSTNKDADDEITIWLNGGPGCSSLEGFMQENGPLSWKPGTYKPVKNRWSWHHLTNMVWVDQPVTTGFSQGPRVVNNQEDLSRDFMGWLKNFIDTFGLHGRKIYLTGESYAAGMYIPYMAYYMLEANDKTYYNLQGTLGYSPALNWFAVTEQIPSVPFIDRWAPLFNLNSTFVDAMHKASDACGHTKFLNDYLTFPPPPGPMPDPPDGLVYREGCDTWTAILNATFLVNPCFNIYHIPDTCPFLWDILGSSPGPDGFFNRTDVQAAINAPPTNYILCNQTDQVFPNGDASEWSSFGDAGQKAILPQVIERSARTMLVGGDLDFIIISDGVLLSIQNMTWNGAQGFQQRPSDPFIVPYDGEYALEYCPTDQPAVDCDSSNYAAVGVLGVTHTERGLTWVNMAGSGHMGPRRTCDAVRGPLSSRPTIDIITARTKIDPPQRANEGNQYLDKPNERHKQNHINTVSTDRHLLLGVTPRLSSRASW</sequence>
<evidence type="ECO:0000256" key="5">
    <source>
        <dbReference type="ARBA" id="ARBA00023180"/>
    </source>
</evidence>
<accession>A0A1X7S323</accession>
<comment type="similarity">
    <text evidence="1">Belongs to the peptidase S10 family.</text>
</comment>
<gene>
    <name evidence="6" type="ORF">ZT3D7_G8761</name>
</gene>
<dbReference type="PANTHER" id="PTHR11802:SF479">
    <property type="entry name" value="CARBOXYPEPTIDASE"/>
    <property type="match status" value="1"/>
</dbReference>
<keyword evidence="3" id="KW-0645">Protease</keyword>
<dbReference type="Proteomes" id="UP000215127">
    <property type="component" value="Chromosome 8"/>
</dbReference>
<name>A0A1X7S323_ZYMT9</name>
<organism evidence="6 7">
    <name type="scientific">Zymoseptoria tritici (strain ST99CH_3D7)</name>
    <dbReference type="NCBI Taxonomy" id="1276538"/>
    <lineage>
        <taxon>Eukaryota</taxon>
        <taxon>Fungi</taxon>
        <taxon>Dikarya</taxon>
        <taxon>Ascomycota</taxon>
        <taxon>Pezizomycotina</taxon>
        <taxon>Dothideomycetes</taxon>
        <taxon>Dothideomycetidae</taxon>
        <taxon>Mycosphaerellales</taxon>
        <taxon>Mycosphaerellaceae</taxon>
        <taxon>Zymoseptoria</taxon>
    </lineage>
</organism>
<evidence type="ECO:0000256" key="4">
    <source>
        <dbReference type="ARBA" id="ARBA00022801"/>
    </source>
</evidence>
<protein>
    <recommendedName>
        <fullName evidence="8">Carboxypeptidase</fullName>
    </recommendedName>
</protein>
<evidence type="ECO:0000313" key="7">
    <source>
        <dbReference type="Proteomes" id="UP000215127"/>
    </source>
</evidence>
<dbReference type="GO" id="GO:0004185">
    <property type="term" value="F:serine-type carboxypeptidase activity"/>
    <property type="evidence" value="ECO:0007669"/>
    <property type="project" value="InterPro"/>
</dbReference>
<dbReference type="AlphaFoldDB" id="A0A1X7S323"/>
<keyword evidence="7" id="KW-1185">Reference proteome</keyword>
<evidence type="ECO:0008006" key="8">
    <source>
        <dbReference type="Google" id="ProtNLM"/>
    </source>
</evidence>
<evidence type="ECO:0000256" key="2">
    <source>
        <dbReference type="ARBA" id="ARBA00022645"/>
    </source>
</evidence>
<dbReference type="InterPro" id="IPR001563">
    <property type="entry name" value="Peptidase_S10"/>
</dbReference>
<evidence type="ECO:0000313" key="6">
    <source>
        <dbReference type="EMBL" id="SMQ53607.1"/>
    </source>
</evidence>
<reference evidence="6 7" key="1">
    <citation type="submission" date="2016-06" db="EMBL/GenBank/DDBJ databases">
        <authorList>
            <person name="Kjaerup R.B."/>
            <person name="Dalgaard T.S."/>
            <person name="Juul-Madsen H.R."/>
        </authorList>
    </citation>
    <scope>NUCLEOTIDE SEQUENCE [LARGE SCALE GENOMIC DNA]</scope>
</reference>
<dbReference type="PANTHER" id="PTHR11802">
    <property type="entry name" value="SERINE PROTEASE FAMILY S10 SERINE CARBOXYPEPTIDASE"/>
    <property type="match status" value="1"/>
</dbReference>
<dbReference type="EMBL" id="LT853699">
    <property type="protein sequence ID" value="SMQ53607.1"/>
    <property type="molecule type" value="Genomic_DNA"/>
</dbReference>
<evidence type="ECO:0000256" key="1">
    <source>
        <dbReference type="ARBA" id="ARBA00009431"/>
    </source>
</evidence>
<dbReference type="GO" id="GO:0006508">
    <property type="term" value="P:proteolysis"/>
    <property type="evidence" value="ECO:0007669"/>
    <property type="project" value="UniProtKB-KW"/>
</dbReference>
<dbReference type="Gene3D" id="3.40.50.1820">
    <property type="entry name" value="alpha/beta hydrolase"/>
    <property type="match status" value="1"/>
</dbReference>
<dbReference type="Pfam" id="PF00450">
    <property type="entry name" value="Peptidase_S10"/>
    <property type="match status" value="2"/>
</dbReference>
<dbReference type="InterPro" id="IPR029058">
    <property type="entry name" value="AB_hydrolase_fold"/>
</dbReference>
<dbReference type="PRINTS" id="PR00724">
    <property type="entry name" value="CRBOXYPTASEC"/>
</dbReference>
<keyword evidence="2" id="KW-0121">Carboxypeptidase</keyword>
<keyword evidence="5" id="KW-0325">Glycoprotein</keyword>
<keyword evidence="4" id="KW-0378">Hydrolase</keyword>
<proteinExistence type="inferred from homology"/>
<dbReference type="STRING" id="1276538.A0A1X7S323"/>